<dbReference type="NCBIfam" id="NF045617">
    <property type="entry name" value="mostly_LP"/>
    <property type="match status" value="1"/>
</dbReference>
<reference evidence="2" key="1">
    <citation type="submission" date="2020-09" db="EMBL/GenBank/DDBJ databases">
        <title>First Report of a novel Colistin-Resistant species of Enterobacter cloacae complex Producing MCR-5 isolated from hospital sewage water.</title>
        <authorList>
            <person name="Zhou K."/>
        </authorList>
    </citation>
    <scope>NUCLEOTIDE SEQUENCE [LARGE SCALE GENOMIC DNA]</scope>
    <source>
        <strain evidence="2">HSW1412</strain>
    </source>
</reference>
<dbReference type="InterPro" id="IPR054657">
    <property type="entry name" value="T6SS_periplasmic_put"/>
</dbReference>
<dbReference type="EMBL" id="CP061801">
    <property type="protein sequence ID" value="QPJ98739.1"/>
    <property type="molecule type" value="Genomic_DNA"/>
</dbReference>
<organism evidence="2">
    <name type="scientific">Enterobacter mori</name>
    <dbReference type="NCBI Taxonomy" id="539813"/>
    <lineage>
        <taxon>Bacteria</taxon>
        <taxon>Pseudomonadati</taxon>
        <taxon>Pseudomonadota</taxon>
        <taxon>Gammaproteobacteria</taxon>
        <taxon>Enterobacterales</taxon>
        <taxon>Enterobacteriaceae</taxon>
        <taxon>Enterobacter</taxon>
    </lineage>
</organism>
<gene>
    <name evidence="2" type="ORF">IDM36_12365</name>
</gene>
<feature type="signal peptide" evidence="1">
    <location>
        <begin position="1"/>
        <end position="26"/>
    </location>
</feature>
<dbReference type="AlphaFoldDB" id="A0A7T0DSM8"/>
<dbReference type="PROSITE" id="PS51257">
    <property type="entry name" value="PROKAR_LIPOPROTEIN"/>
    <property type="match status" value="1"/>
</dbReference>
<protein>
    <recommendedName>
        <fullName evidence="3">Lipoprotein</fullName>
    </recommendedName>
</protein>
<evidence type="ECO:0000313" key="2">
    <source>
        <dbReference type="EMBL" id="QPJ98739.1"/>
    </source>
</evidence>
<accession>A0A7T0DSM8</accession>
<keyword evidence="1" id="KW-0732">Signal</keyword>
<evidence type="ECO:0008006" key="3">
    <source>
        <dbReference type="Google" id="ProtNLM"/>
    </source>
</evidence>
<name>A0A7T0DSM8_9ENTR</name>
<feature type="chain" id="PRO_5032325500" description="Lipoprotein" evidence="1">
    <location>
        <begin position="27"/>
        <end position="135"/>
    </location>
</feature>
<sequence length="135" mass="14778">MVMKNIFCVLAITLMASACVSHPAQYQPLSVTLKNNQPCFAIPANSGLEEPITSHSPTVMKKTGTEWETVSPPSTFSPVVTLNTQQCYQWSGISWQTGEYDVALKVAGKNESVRYAARFVLEKNASGQFTISQSE</sequence>
<proteinExistence type="predicted"/>
<evidence type="ECO:0000256" key="1">
    <source>
        <dbReference type="SAM" id="SignalP"/>
    </source>
</evidence>